<accession>A0A0V1G6F4</accession>
<proteinExistence type="predicted"/>
<protein>
    <submittedName>
        <fullName evidence="1">Uncharacterized protein</fullName>
    </submittedName>
</protein>
<evidence type="ECO:0000313" key="2">
    <source>
        <dbReference type="Proteomes" id="UP000054995"/>
    </source>
</evidence>
<evidence type="ECO:0000313" key="1">
    <source>
        <dbReference type="EMBL" id="KRY93876.1"/>
    </source>
</evidence>
<dbReference type="OrthoDB" id="5913957at2759"/>
<dbReference type="EMBL" id="JYDT01000001">
    <property type="protein sequence ID" value="KRY93876.1"/>
    <property type="molecule type" value="Genomic_DNA"/>
</dbReference>
<organism evidence="1 2">
    <name type="scientific">Trichinella pseudospiralis</name>
    <name type="common">Parasitic roundworm</name>
    <dbReference type="NCBI Taxonomy" id="6337"/>
    <lineage>
        <taxon>Eukaryota</taxon>
        <taxon>Metazoa</taxon>
        <taxon>Ecdysozoa</taxon>
        <taxon>Nematoda</taxon>
        <taxon>Enoplea</taxon>
        <taxon>Dorylaimia</taxon>
        <taxon>Trichinellida</taxon>
        <taxon>Trichinellidae</taxon>
        <taxon>Trichinella</taxon>
    </lineage>
</organism>
<dbReference type="AlphaFoldDB" id="A0A0V1G6F4"/>
<sequence length="181" mass="20911">MNKQCCLASFKQYFKIDQICSIETNIHFLVIKIDNENSINQLYRNDRTAKKTRKSIICLYNILVLNASDARRNPLPCVDTDAETCNQIAALKHEFAKKGCQEDRYFSRFVCCASCTRLWKIKVDSRGVFKDTKHLSFNDPTCPDVQDRVKNCKERIANSPDYCDRRMGHYNCAKSCDVACI</sequence>
<keyword evidence="2" id="KW-1185">Reference proteome</keyword>
<reference evidence="1 2" key="1">
    <citation type="submission" date="2015-01" db="EMBL/GenBank/DDBJ databases">
        <title>Evolution of Trichinella species and genotypes.</title>
        <authorList>
            <person name="Korhonen P.K."/>
            <person name="Edoardo P."/>
            <person name="Giuseppe L.R."/>
            <person name="Gasser R.B."/>
        </authorList>
    </citation>
    <scope>NUCLEOTIDE SEQUENCE [LARGE SCALE GENOMIC DNA]</scope>
    <source>
        <strain evidence="1">ISS470</strain>
    </source>
</reference>
<name>A0A0V1G6F4_TRIPS</name>
<dbReference type="Proteomes" id="UP000054995">
    <property type="component" value="Unassembled WGS sequence"/>
</dbReference>
<comment type="caution">
    <text evidence="1">The sequence shown here is derived from an EMBL/GenBank/DDBJ whole genome shotgun (WGS) entry which is preliminary data.</text>
</comment>
<gene>
    <name evidence="1" type="ORF">T4D_4621</name>
</gene>